<dbReference type="FunFam" id="2.90.10.10:FF:000026">
    <property type="entry name" value="Serine/threonine-protein kinase"/>
    <property type="match status" value="1"/>
</dbReference>
<dbReference type="Gramene" id="EOY16680">
    <property type="protein sequence ID" value="EOY16680"/>
    <property type="gene ID" value="TCM_035510"/>
</dbReference>
<dbReference type="GO" id="GO:0005524">
    <property type="term" value="F:ATP binding"/>
    <property type="evidence" value="ECO:0007669"/>
    <property type="project" value="UniProtKB-UniRule"/>
</dbReference>
<dbReference type="FunFam" id="1.10.510.10:FF:000237">
    <property type="entry name" value="G-type lectin S-receptor-like serine/threonine-protein kinase"/>
    <property type="match status" value="1"/>
</dbReference>
<accession>A0A061FHA1</accession>
<keyword evidence="4" id="KW-0245">EGF-like domain</keyword>
<dbReference type="PANTHER" id="PTHR47976">
    <property type="entry name" value="G-TYPE LECTIN S-RECEPTOR-LIKE SERINE/THREONINE-PROTEIN KINASE SD2-5"/>
    <property type="match status" value="1"/>
</dbReference>
<dbReference type="PANTHER" id="PTHR47976:SF102">
    <property type="entry name" value="G-TYPE LECTIN S-RECEPTOR-LIKE SERINE_THREONINE-PROTEIN KINASE LECRK3"/>
    <property type="match status" value="1"/>
</dbReference>
<dbReference type="GO" id="GO:0004674">
    <property type="term" value="F:protein serine/threonine kinase activity"/>
    <property type="evidence" value="ECO:0007669"/>
    <property type="project" value="UniProtKB-KW"/>
</dbReference>
<dbReference type="SUPFAM" id="SSF56112">
    <property type="entry name" value="Protein kinase-like (PK-like)"/>
    <property type="match status" value="1"/>
</dbReference>
<keyword evidence="9 19" id="KW-0547">Nucleotide-binding</keyword>
<dbReference type="HOGENOM" id="CLU_000288_116_2_1"/>
<dbReference type="InterPro" id="IPR008271">
    <property type="entry name" value="Ser/Thr_kinase_AS"/>
</dbReference>
<dbReference type="InParanoid" id="A0A061FHA1"/>
<evidence type="ECO:0000256" key="11">
    <source>
        <dbReference type="ARBA" id="ARBA00022840"/>
    </source>
</evidence>
<dbReference type="InterPro" id="IPR011009">
    <property type="entry name" value="Kinase-like_dom_sf"/>
</dbReference>
<evidence type="ECO:0000313" key="23">
    <source>
        <dbReference type="EMBL" id="EOY16680.1"/>
    </source>
</evidence>
<evidence type="ECO:0000256" key="14">
    <source>
        <dbReference type="ARBA" id="ARBA00023157"/>
    </source>
</evidence>
<dbReference type="InterPro" id="IPR000858">
    <property type="entry name" value="S_locus_glycoprot_dom"/>
</dbReference>
<dbReference type="FunFam" id="2.90.10.30:FF:000001">
    <property type="entry name" value="Serine/threonine-protein kinase"/>
    <property type="match status" value="1"/>
</dbReference>
<keyword evidence="14" id="KW-1015">Disulfide bond</keyword>
<keyword evidence="12 20" id="KW-1133">Transmembrane helix</keyword>
<dbReference type="FunFam" id="2.90.10.10:FF:000013">
    <property type="entry name" value="G-type lectin S-receptor-like serine/threonine-protein kinase LECRK1"/>
    <property type="match status" value="1"/>
</dbReference>
<dbReference type="GO" id="GO:0106310">
    <property type="term" value="F:protein serine kinase activity"/>
    <property type="evidence" value="ECO:0007669"/>
    <property type="project" value="RHEA"/>
</dbReference>
<comment type="catalytic activity">
    <reaction evidence="18">
        <text>L-seryl-[protein] + ATP = O-phospho-L-seryl-[protein] + ADP + H(+)</text>
        <dbReference type="Rhea" id="RHEA:17989"/>
        <dbReference type="Rhea" id="RHEA-COMP:9863"/>
        <dbReference type="Rhea" id="RHEA-COMP:11604"/>
        <dbReference type="ChEBI" id="CHEBI:15378"/>
        <dbReference type="ChEBI" id="CHEBI:29999"/>
        <dbReference type="ChEBI" id="CHEBI:30616"/>
        <dbReference type="ChEBI" id="CHEBI:83421"/>
        <dbReference type="ChEBI" id="CHEBI:456216"/>
        <dbReference type="EC" id="2.7.11.1"/>
    </reaction>
</comment>
<dbReference type="Pfam" id="PF00069">
    <property type="entry name" value="Pkinase"/>
    <property type="match status" value="1"/>
</dbReference>
<evidence type="ECO:0000256" key="16">
    <source>
        <dbReference type="ARBA" id="ARBA00023180"/>
    </source>
</evidence>
<keyword evidence="13 20" id="KW-0472">Membrane</keyword>
<evidence type="ECO:0000313" key="24">
    <source>
        <dbReference type="Proteomes" id="UP000026915"/>
    </source>
</evidence>
<dbReference type="SMART" id="SM00108">
    <property type="entry name" value="B_lectin"/>
    <property type="match status" value="2"/>
</dbReference>
<dbReference type="Pfam" id="PF01453">
    <property type="entry name" value="B_lectin"/>
    <property type="match status" value="1"/>
</dbReference>
<dbReference type="InterPro" id="IPR051343">
    <property type="entry name" value="G-type_lectin_kinases/EP1-like"/>
</dbReference>
<dbReference type="eggNOG" id="ENOG502QT6D">
    <property type="taxonomic scope" value="Eukaryota"/>
</dbReference>
<evidence type="ECO:0000256" key="12">
    <source>
        <dbReference type="ARBA" id="ARBA00022989"/>
    </source>
</evidence>
<dbReference type="GO" id="GO:0004672">
    <property type="term" value="F:protein kinase activity"/>
    <property type="evidence" value="ECO:0000318"/>
    <property type="project" value="GO_Central"/>
</dbReference>
<evidence type="ECO:0000259" key="21">
    <source>
        <dbReference type="PROSITE" id="PS50011"/>
    </source>
</evidence>
<keyword evidence="6 20" id="KW-0812">Transmembrane</keyword>
<dbReference type="FunFam" id="3.30.200.20:FF:000059">
    <property type="entry name" value="S-receptor-like serine/threonine-protein kinase"/>
    <property type="match status" value="1"/>
</dbReference>
<evidence type="ECO:0000256" key="15">
    <source>
        <dbReference type="ARBA" id="ARBA00023170"/>
    </source>
</evidence>
<evidence type="ECO:0000256" key="13">
    <source>
        <dbReference type="ARBA" id="ARBA00023136"/>
    </source>
</evidence>
<keyword evidence="8" id="KW-0430">Lectin</keyword>
<gene>
    <name evidence="23" type="ORF">TCM_035510</name>
</gene>
<comment type="catalytic activity">
    <reaction evidence="17">
        <text>L-threonyl-[protein] + ATP = O-phospho-L-threonyl-[protein] + ADP + H(+)</text>
        <dbReference type="Rhea" id="RHEA:46608"/>
        <dbReference type="Rhea" id="RHEA-COMP:11060"/>
        <dbReference type="Rhea" id="RHEA-COMP:11605"/>
        <dbReference type="ChEBI" id="CHEBI:15378"/>
        <dbReference type="ChEBI" id="CHEBI:30013"/>
        <dbReference type="ChEBI" id="CHEBI:30616"/>
        <dbReference type="ChEBI" id="CHEBI:61977"/>
        <dbReference type="ChEBI" id="CHEBI:456216"/>
        <dbReference type="EC" id="2.7.11.1"/>
    </reaction>
</comment>
<dbReference type="InterPro" id="IPR001480">
    <property type="entry name" value="Bulb-type_lectin_dom"/>
</dbReference>
<dbReference type="GO" id="GO:0016020">
    <property type="term" value="C:membrane"/>
    <property type="evidence" value="ECO:0007669"/>
    <property type="project" value="UniProtKB-SubCell"/>
</dbReference>
<dbReference type="OMA" id="PEWHRIN"/>
<dbReference type="PROSITE" id="PS50011">
    <property type="entry name" value="PROTEIN_KINASE_DOM"/>
    <property type="match status" value="1"/>
</dbReference>
<evidence type="ECO:0000256" key="8">
    <source>
        <dbReference type="ARBA" id="ARBA00022734"/>
    </source>
</evidence>
<dbReference type="AlphaFoldDB" id="A0A061FHA1"/>
<evidence type="ECO:0000256" key="5">
    <source>
        <dbReference type="ARBA" id="ARBA00022679"/>
    </source>
</evidence>
<evidence type="ECO:0000256" key="9">
    <source>
        <dbReference type="ARBA" id="ARBA00022741"/>
    </source>
</evidence>
<evidence type="ECO:0000256" key="2">
    <source>
        <dbReference type="ARBA" id="ARBA00012513"/>
    </source>
</evidence>
<feature type="domain" description="Bulb-type lectin" evidence="22">
    <location>
        <begin position="256"/>
        <end position="381"/>
    </location>
</feature>
<dbReference type="Gene3D" id="3.30.200.20">
    <property type="entry name" value="Phosphorylase Kinase, domain 1"/>
    <property type="match status" value="1"/>
</dbReference>
<dbReference type="InterPro" id="IPR036426">
    <property type="entry name" value="Bulb-type_lectin_dom_sf"/>
</dbReference>
<evidence type="ECO:0000256" key="17">
    <source>
        <dbReference type="ARBA" id="ARBA00047899"/>
    </source>
</evidence>
<evidence type="ECO:0000256" key="6">
    <source>
        <dbReference type="ARBA" id="ARBA00022692"/>
    </source>
</evidence>
<keyword evidence="11 19" id="KW-0067">ATP-binding</keyword>
<dbReference type="SUPFAM" id="SSF51110">
    <property type="entry name" value="alpha-D-mannose-specific plant lectins"/>
    <property type="match status" value="2"/>
</dbReference>
<feature type="domain" description="Protein kinase" evidence="21">
    <location>
        <begin position="599"/>
        <end position="877"/>
    </location>
</feature>
<dbReference type="PROSITE" id="PS00108">
    <property type="entry name" value="PROTEIN_KINASE_ST"/>
    <property type="match status" value="1"/>
</dbReference>
<keyword evidence="5" id="KW-0808">Transferase</keyword>
<protein>
    <recommendedName>
        <fullName evidence="2">non-specific serine/threonine protein kinase</fullName>
        <ecNumber evidence="2">2.7.11.1</ecNumber>
    </recommendedName>
</protein>
<dbReference type="Gene3D" id="2.90.10.10">
    <property type="entry name" value="Bulb-type lectin domain"/>
    <property type="match status" value="2"/>
</dbReference>
<dbReference type="EC" id="2.7.11.1" evidence="2"/>
<dbReference type="PROSITE" id="PS00107">
    <property type="entry name" value="PROTEIN_KINASE_ATP"/>
    <property type="match status" value="1"/>
</dbReference>
<evidence type="ECO:0000256" key="19">
    <source>
        <dbReference type="PROSITE-ProRule" id="PRU10141"/>
    </source>
</evidence>
<feature type="domain" description="Bulb-type lectin" evidence="22">
    <location>
        <begin position="128"/>
        <end position="253"/>
    </location>
</feature>
<dbReference type="SMART" id="SM00220">
    <property type="entry name" value="S_TKc"/>
    <property type="match status" value="1"/>
</dbReference>
<name>A0A061FHA1_THECC</name>
<feature type="binding site" evidence="19">
    <location>
        <position position="628"/>
    </location>
    <ligand>
        <name>ATP</name>
        <dbReference type="ChEBI" id="CHEBI:30616"/>
    </ligand>
</feature>
<evidence type="ECO:0000256" key="3">
    <source>
        <dbReference type="ARBA" id="ARBA00022527"/>
    </source>
</evidence>
<dbReference type="GO" id="GO:0048544">
    <property type="term" value="P:recognition of pollen"/>
    <property type="evidence" value="ECO:0007669"/>
    <property type="project" value="InterPro"/>
</dbReference>
<dbReference type="Proteomes" id="UP000026915">
    <property type="component" value="Chromosome 8"/>
</dbReference>
<keyword evidence="15 23" id="KW-0675">Receptor</keyword>
<keyword evidence="10 23" id="KW-0418">Kinase</keyword>
<organism evidence="23 24">
    <name type="scientific">Theobroma cacao</name>
    <name type="common">Cacao</name>
    <name type="synonym">Cocoa</name>
    <dbReference type="NCBI Taxonomy" id="3641"/>
    <lineage>
        <taxon>Eukaryota</taxon>
        <taxon>Viridiplantae</taxon>
        <taxon>Streptophyta</taxon>
        <taxon>Embryophyta</taxon>
        <taxon>Tracheophyta</taxon>
        <taxon>Spermatophyta</taxon>
        <taxon>Magnoliopsida</taxon>
        <taxon>eudicotyledons</taxon>
        <taxon>Gunneridae</taxon>
        <taxon>Pentapetalae</taxon>
        <taxon>rosids</taxon>
        <taxon>malvids</taxon>
        <taxon>Malvales</taxon>
        <taxon>Malvaceae</taxon>
        <taxon>Byttnerioideae</taxon>
        <taxon>Theobroma</taxon>
    </lineage>
</organism>
<evidence type="ECO:0000259" key="22">
    <source>
        <dbReference type="PROSITE" id="PS50927"/>
    </source>
</evidence>
<evidence type="ECO:0000256" key="10">
    <source>
        <dbReference type="ARBA" id="ARBA00022777"/>
    </source>
</evidence>
<evidence type="ECO:0000256" key="7">
    <source>
        <dbReference type="ARBA" id="ARBA00022729"/>
    </source>
</evidence>
<dbReference type="GO" id="GO:0030246">
    <property type="term" value="F:carbohydrate binding"/>
    <property type="evidence" value="ECO:0007669"/>
    <property type="project" value="UniProtKB-KW"/>
</dbReference>
<evidence type="ECO:0000256" key="20">
    <source>
        <dbReference type="SAM" id="Phobius"/>
    </source>
</evidence>
<feature type="transmembrane region" description="Helical" evidence="20">
    <location>
        <begin position="537"/>
        <end position="560"/>
    </location>
</feature>
<evidence type="ECO:0000256" key="18">
    <source>
        <dbReference type="ARBA" id="ARBA00048679"/>
    </source>
</evidence>
<dbReference type="Gene3D" id="1.10.510.10">
    <property type="entry name" value="Transferase(Phosphotransferase) domain 1"/>
    <property type="match status" value="2"/>
</dbReference>
<dbReference type="InterPro" id="IPR017441">
    <property type="entry name" value="Protein_kinase_ATP_BS"/>
</dbReference>
<evidence type="ECO:0000256" key="4">
    <source>
        <dbReference type="ARBA" id="ARBA00022536"/>
    </source>
</evidence>
<dbReference type="Pfam" id="PF00954">
    <property type="entry name" value="S_locus_glycop"/>
    <property type="match status" value="1"/>
</dbReference>
<keyword evidence="3" id="KW-0723">Serine/threonine-protein kinase</keyword>
<keyword evidence="24" id="KW-1185">Reference proteome</keyword>
<dbReference type="PROSITE" id="PS50927">
    <property type="entry name" value="BULB_LECTIN"/>
    <property type="match status" value="2"/>
</dbReference>
<sequence length="884" mass="98983">MNAPEDEAVLYDCFIGKELEKLVKNEEVEKNMLEKMVEVGLWCIQDDPSMRPSMKKVILMLEQTVDVPGPPCRPSSFIGSVRSSSTSSSMVCLSPERDTQGSESFYQPKMAFMILFLLLCLSFILNTTNAQPRNSIIRPGSSLSPNSNSHWLSESGQFAFGFYRYGNGFSVGIWFEKLQQKTVVWTANRDDPPFSSDVTLLLSTEGRLIVQPKQGQEILIASASQLASSASMLDSGNFVLFNSSSAIIWQTFDFPTDTILPGQRLLPGHSLVSNVSETNHTRAKFLLVMQTDGNLVQYPVDSIELEAAYWNTKTYGAGDNVTLNLDSNGTLYLLNATALLVQNITEKASVSGKPIYRATIDADGIFRLYSRSFNQFDNWSIQWSSSENKCDPKGFCGVNSYCTLMDRDPVCQCPPGFDFIDQGQKDLGCHKNYNVDACTGKSEQMFDFDELISVSWEVDAYSSLSSIPKDACREECFRDCNCEAALYQIENQLCKKLKLPLRFGKRELSGQVITLLKIGAALDRGGERKQRELRVDVLIISIALACLTIAFTVIVAVGVLRYRSRVREYKSILNVGNNGVVEDVTLRSFTFDELKDATNNFVDEIGKGAYGSVFRGVISNGKRIVAIKRLEKVVAEGERGFRNEMKAIGKTHHKNLVQLLGYCYDGTNRLLVYEYMRNGSLADFLFKSNLKVNWEGRIAIILNIARGIFYLHEECETQIIHCDIKPENILMDDKGSAKIADFGLAKLLMPNQTKTYTGIRGTRGYVAPEWHRNLPITVKADVYSYGIMLFEIICCRRSVEADVPEDEAVLAHWVYDCFKANELEKLVPNEEVEMSKLGRMVKVGLWCTQDEPSSRPSMKKVILMLEGTVNIPDPPLLSSFVSSP</sequence>
<dbReference type="InterPro" id="IPR000719">
    <property type="entry name" value="Prot_kinase_dom"/>
</dbReference>
<dbReference type="EMBL" id="CM001886">
    <property type="protein sequence ID" value="EOY16680.1"/>
    <property type="molecule type" value="Genomic_DNA"/>
</dbReference>
<proteinExistence type="predicted"/>
<keyword evidence="7" id="KW-0732">Signal</keyword>
<evidence type="ECO:0000256" key="1">
    <source>
        <dbReference type="ARBA" id="ARBA00004479"/>
    </source>
</evidence>
<keyword evidence="16" id="KW-0325">Glycoprotein</keyword>
<reference evidence="23 24" key="1">
    <citation type="journal article" date="2013" name="Genome Biol.">
        <title>The genome sequence of the most widely cultivated cacao type and its use to identify candidate genes regulating pod color.</title>
        <authorList>
            <person name="Motamayor J.C."/>
            <person name="Mockaitis K."/>
            <person name="Schmutz J."/>
            <person name="Haiminen N."/>
            <person name="Iii D.L."/>
            <person name="Cornejo O."/>
            <person name="Findley S.D."/>
            <person name="Zheng P."/>
            <person name="Utro F."/>
            <person name="Royaert S."/>
            <person name="Saski C."/>
            <person name="Jenkins J."/>
            <person name="Podicheti R."/>
            <person name="Zhao M."/>
            <person name="Scheffler B.E."/>
            <person name="Stack J.C."/>
            <person name="Feltus F.A."/>
            <person name="Mustiga G.M."/>
            <person name="Amores F."/>
            <person name="Phillips W."/>
            <person name="Marelli J.P."/>
            <person name="May G.D."/>
            <person name="Shapiro H."/>
            <person name="Ma J."/>
            <person name="Bustamante C.D."/>
            <person name="Schnell R.J."/>
            <person name="Main D."/>
            <person name="Gilbert D."/>
            <person name="Parida L."/>
            <person name="Kuhn D.N."/>
        </authorList>
    </citation>
    <scope>NUCLEOTIDE SEQUENCE [LARGE SCALE GENOMIC DNA]</scope>
    <source>
        <strain evidence="24">cv. Matina 1-6</strain>
    </source>
</reference>
<comment type="subcellular location">
    <subcellularLocation>
        <location evidence="1">Membrane</location>
        <topology evidence="1">Single-pass type I membrane protein</topology>
    </subcellularLocation>
</comment>